<dbReference type="Proteomes" id="UP000217696">
    <property type="component" value="Chromosome"/>
</dbReference>
<dbReference type="GO" id="GO:0030435">
    <property type="term" value="P:sporulation resulting in formation of a cellular spore"/>
    <property type="evidence" value="ECO:0007669"/>
    <property type="project" value="UniProtKB-KW"/>
</dbReference>
<dbReference type="AlphaFoldDB" id="A0A0U5BAP3"/>
<proteinExistence type="inferred from homology"/>
<keyword evidence="7" id="KW-1185">Reference proteome</keyword>
<evidence type="ECO:0000256" key="4">
    <source>
        <dbReference type="ARBA" id="ARBA00022969"/>
    </source>
</evidence>
<name>A0A0U5BAP3_9BACL</name>
<dbReference type="RefSeq" id="WP_096464505.1">
    <property type="nucleotide sequence ID" value="NZ_AP017312.1"/>
</dbReference>
<gene>
    <name evidence="6" type="ORF">CB4_01456</name>
</gene>
<comment type="similarity">
    <text evidence="1">Belongs to the gamma-type SASP family.</text>
</comment>
<evidence type="ECO:0000256" key="1">
    <source>
        <dbReference type="ARBA" id="ARBA00006710"/>
    </source>
</evidence>
<dbReference type="EMBL" id="AP017312">
    <property type="protein sequence ID" value="BAU27287.1"/>
    <property type="molecule type" value="Genomic_DNA"/>
</dbReference>
<evidence type="ECO:0000256" key="5">
    <source>
        <dbReference type="SAM" id="MobiDB-lite"/>
    </source>
</evidence>
<dbReference type="KEGG" id="asoc:CB4_01456"/>
<keyword evidence="3" id="KW-0677">Repeat</keyword>
<dbReference type="OrthoDB" id="2680609at2"/>
<organism evidence="6 7">
    <name type="scientific">Aneurinibacillus soli</name>
    <dbReference type="NCBI Taxonomy" id="1500254"/>
    <lineage>
        <taxon>Bacteria</taxon>
        <taxon>Bacillati</taxon>
        <taxon>Bacillota</taxon>
        <taxon>Bacilli</taxon>
        <taxon>Bacillales</taxon>
        <taxon>Paenibacillaceae</taxon>
        <taxon>Aneurinibacillus group</taxon>
        <taxon>Aneurinibacillus</taxon>
    </lineage>
</organism>
<feature type="compositionally biased region" description="Low complexity" evidence="5">
    <location>
        <begin position="41"/>
        <end position="63"/>
    </location>
</feature>
<sequence>MAKRSKANTNVDQVRQQNAASQMGNSDTEFASETDVQAVRQANQQSAAKVQQNNQQSNQNNQF</sequence>
<feature type="compositionally biased region" description="Polar residues" evidence="5">
    <location>
        <begin position="7"/>
        <end position="35"/>
    </location>
</feature>
<protein>
    <recommendedName>
        <fullName evidence="2">Small, acid-soluble spore protein gamma-type</fullName>
    </recommendedName>
</protein>
<dbReference type="NCBIfam" id="TIGR01442">
    <property type="entry name" value="SASP_gamma"/>
    <property type="match status" value="1"/>
</dbReference>
<dbReference type="Pfam" id="PF04259">
    <property type="entry name" value="SASP_gamma"/>
    <property type="match status" value="1"/>
</dbReference>
<feature type="region of interest" description="Disordered" evidence="5">
    <location>
        <begin position="1"/>
        <end position="63"/>
    </location>
</feature>
<evidence type="ECO:0000313" key="7">
    <source>
        <dbReference type="Proteomes" id="UP000217696"/>
    </source>
</evidence>
<accession>A0A0U5BAP3</accession>
<evidence type="ECO:0000256" key="3">
    <source>
        <dbReference type="ARBA" id="ARBA00022737"/>
    </source>
</evidence>
<dbReference type="InterPro" id="IPR006341">
    <property type="entry name" value="Spore_gamma"/>
</dbReference>
<reference evidence="6 7" key="1">
    <citation type="submission" date="2015-12" db="EMBL/GenBank/DDBJ databases">
        <title>Genome sequence of Aneurinibacillus soli.</title>
        <authorList>
            <person name="Lee J.S."/>
            <person name="Lee K.C."/>
            <person name="Kim K.K."/>
            <person name="Lee B.W."/>
        </authorList>
    </citation>
    <scope>NUCLEOTIDE SEQUENCE [LARGE SCALE GENOMIC DNA]</scope>
    <source>
        <strain evidence="6 7">CB4</strain>
    </source>
</reference>
<evidence type="ECO:0000256" key="2">
    <source>
        <dbReference type="ARBA" id="ARBA00014721"/>
    </source>
</evidence>
<evidence type="ECO:0000313" key="6">
    <source>
        <dbReference type="EMBL" id="BAU27287.1"/>
    </source>
</evidence>
<keyword evidence="4" id="KW-0749">Sporulation</keyword>